<sequence>MSVEETPLSPTSGSASPIRPSSSLSNRPPLMEWLGPRTVKAFSAAGLLDGDRDGPNTHVSGPSKSTLRAHCEREDRFAPSRMALSKAASTSSWGRSGSRMTLSEGGVAWGSPTFSGPCTTFSGSTAPTSISATSSQQDAIQVMKEKHDLETEALFSALSDSQDDQDTSNPWLASGVLPPRAPPPSTFSRSPHDRPVLLPSPLTAPRRPMIPRSLSHAHTNGLSVSTADGPRSSRAASPSHGDSPVPVAVAAPRPR</sequence>
<feature type="compositionally biased region" description="Polar residues" evidence="1">
    <location>
        <begin position="87"/>
        <end position="101"/>
    </location>
</feature>
<gene>
    <name evidence="2" type="ORF">JVT61DRAFT_7039</name>
</gene>
<feature type="compositionally biased region" description="Polar residues" evidence="1">
    <location>
        <begin position="112"/>
        <end position="121"/>
    </location>
</feature>
<protein>
    <submittedName>
        <fullName evidence="2">Uncharacterized protein</fullName>
    </submittedName>
</protein>
<feature type="compositionally biased region" description="Low complexity" evidence="1">
    <location>
        <begin position="244"/>
        <end position="255"/>
    </location>
</feature>
<dbReference type="AlphaFoldDB" id="A0A8I2YJW1"/>
<organism evidence="2 3">
    <name type="scientific">Boletus reticuloceps</name>
    <dbReference type="NCBI Taxonomy" id="495285"/>
    <lineage>
        <taxon>Eukaryota</taxon>
        <taxon>Fungi</taxon>
        <taxon>Dikarya</taxon>
        <taxon>Basidiomycota</taxon>
        <taxon>Agaricomycotina</taxon>
        <taxon>Agaricomycetes</taxon>
        <taxon>Agaricomycetidae</taxon>
        <taxon>Boletales</taxon>
        <taxon>Boletineae</taxon>
        <taxon>Boletaceae</taxon>
        <taxon>Boletoideae</taxon>
        <taxon>Boletus</taxon>
    </lineage>
</organism>
<dbReference type="Proteomes" id="UP000683000">
    <property type="component" value="Unassembled WGS sequence"/>
</dbReference>
<reference evidence="2" key="1">
    <citation type="submission" date="2021-03" db="EMBL/GenBank/DDBJ databases">
        <title>Evolutionary innovations through gain and loss of genes in the ectomycorrhizal Boletales.</title>
        <authorList>
            <person name="Wu G."/>
            <person name="Miyauchi S."/>
            <person name="Morin E."/>
            <person name="Yang Z.-L."/>
            <person name="Xu J."/>
            <person name="Martin F.M."/>
        </authorList>
    </citation>
    <scope>NUCLEOTIDE SEQUENCE</scope>
    <source>
        <strain evidence="2">BR01</strain>
    </source>
</reference>
<keyword evidence="3" id="KW-1185">Reference proteome</keyword>
<feature type="region of interest" description="Disordered" evidence="1">
    <location>
        <begin position="153"/>
        <end position="255"/>
    </location>
</feature>
<dbReference type="OrthoDB" id="2693588at2759"/>
<dbReference type="EMBL" id="JAGFBS010000024">
    <property type="protein sequence ID" value="KAG6372992.1"/>
    <property type="molecule type" value="Genomic_DNA"/>
</dbReference>
<feature type="compositionally biased region" description="Polar residues" evidence="1">
    <location>
        <begin position="216"/>
        <end position="226"/>
    </location>
</feature>
<name>A0A8I2YJW1_9AGAM</name>
<feature type="compositionally biased region" description="Polar residues" evidence="1">
    <location>
        <begin position="57"/>
        <end position="66"/>
    </location>
</feature>
<comment type="caution">
    <text evidence="2">The sequence shown here is derived from an EMBL/GenBank/DDBJ whole genome shotgun (WGS) entry which is preliminary data.</text>
</comment>
<evidence type="ECO:0000313" key="3">
    <source>
        <dbReference type="Proteomes" id="UP000683000"/>
    </source>
</evidence>
<feature type="compositionally biased region" description="Low complexity" evidence="1">
    <location>
        <begin position="122"/>
        <end position="134"/>
    </location>
</feature>
<feature type="region of interest" description="Disordered" evidence="1">
    <location>
        <begin position="81"/>
        <end position="134"/>
    </location>
</feature>
<feature type="region of interest" description="Disordered" evidence="1">
    <location>
        <begin position="1"/>
        <end position="31"/>
    </location>
</feature>
<evidence type="ECO:0000313" key="2">
    <source>
        <dbReference type="EMBL" id="KAG6372992.1"/>
    </source>
</evidence>
<evidence type="ECO:0000256" key="1">
    <source>
        <dbReference type="SAM" id="MobiDB-lite"/>
    </source>
</evidence>
<feature type="compositionally biased region" description="Low complexity" evidence="1">
    <location>
        <begin position="12"/>
        <end position="29"/>
    </location>
</feature>
<feature type="region of interest" description="Disordered" evidence="1">
    <location>
        <begin position="45"/>
        <end position="68"/>
    </location>
</feature>
<accession>A0A8I2YJW1</accession>
<proteinExistence type="predicted"/>